<evidence type="ECO:0000313" key="2">
    <source>
        <dbReference type="EMBL" id="KAJ7704453.1"/>
    </source>
</evidence>
<dbReference type="GO" id="GO:0005524">
    <property type="term" value="F:ATP binding"/>
    <property type="evidence" value="ECO:0007669"/>
    <property type="project" value="InterPro"/>
</dbReference>
<comment type="caution">
    <text evidence="2">The sequence shown here is derived from an EMBL/GenBank/DDBJ whole genome shotgun (WGS) entry which is preliminary data.</text>
</comment>
<dbReference type="InterPro" id="IPR002575">
    <property type="entry name" value="Aminoglycoside_PTrfase"/>
</dbReference>
<protein>
    <recommendedName>
        <fullName evidence="1">Protein kinase domain-containing protein</fullName>
    </recommendedName>
</protein>
<evidence type="ECO:0000313" key="3">
    <source>
        <dbReference type="Proteomes" id="UP001221757"/>
    </source>
</evidence>
<dbReference type="InterPro" id="IPR011009">
    <property type="entry name" value="Kinase-like_dom_sf"/>
</dbReference>
<feature type="non-terminal residue" evidence="2">
    <location>
        <position position="110"/>
    </location>
</feature>
<accession>A0AAD7M7F7</accession>
<proteinExistence type="predicted"/>
<feature type="non-terminal residue" evidence="2">
    <location>
        <position position="1"/>
    </location>
</feature>
<dbReference type="SUPFAM" id="SSF56112">
    <property type="entry name" value="Protein kinase-like (PK-like)"/>
    <property type="match status" value="1"/>
</dbReference>
<gene>
    <name evidence="2" type="ORF">B0H17DRAFT_911747</name>
</gene>
<dbReference type="InterPro" id="IPR000719">
    <property type="entry name" value="Prot_kinase_dom"/>
</dbReference>
<name>A0AAD7M7F7_MYCRO</name>
<keyword evidence="3" id="KW-1185">Reference proteome</keyword>
<dbReference type="PANTHER" id="PTHR37171:SF1">
    <property type="entry name" value="SERINE_THREONINE-PROTEIN KINASE YRZF-RELATED"/>
    <property type="match status" value="1"/>
</dbReference>
<evidence type="ECO:0000259" key="1">
    <source>
        <dbReference type="PROSITE" id="PS50011"/>
    </source>
</evidence>
<dbReference type="InterPro" id="IPR008266">
    <property type="entry name" value="Tyr_kinase_AS"/>
</dbReference>
<organism evidence="2 3">
    <name type="scientific">Mycena rosella</name>
    <name type="common">Pink bonnet</name>
    <name type="synonym">Agaricus rosellus</name>
    <dbReference type="NCBI Taxonomy" id="1033263"/>
    <lineage>
        <taxon>Eukaryota</taxon>
        <taxon>Fungi</taxon>
        <taxon>Dikarya</taxon>
        <taxon>Basidiomycota</taxon>
        <taxon>Agaricomycotina</taxon>
        <taxon>Agaricomycetes</taxon>
        <taxon>Agaricomycetidae</taxon>
        <taxon>Agaricales</taxon>
        <taxon>Marasmiineae</taxon>
        <taxon>Mycenaceae</taxon>
        <taxon>Mycena</taxon>
    </lineage>
</organism>
<dbReference type="PROSITE" id="PS00109">
    <property type="entry name" value="PROTEIN_KINASE_TYR"/>
    <property type="match status" value="1"/>
</dbReference>
<dbReference type="PROSITE" id="PS50011">
    <property type="entry name" value="PROTEIN_KINASE_DOM"/>
    <property type="match status" value="1"/>
</dbReference>
<dbReference type="InterPro" id="IPR052396">
    <property type="entry name" value="Meiotic_Drive_Suppr_Kinase"/>
</dbReference>
<sequence length="110" mass="11920">VLLHEAAVYRQLRSVQGLAVPRVFGVFACRAFTVLILAHCGTRVTQTGELSRAQRASLYADLGTVHRWGVVHGDLRAENIVVADDGVASLIDFSHAGTHRCLGPLLCEEL</sequence>
<dbReference type="Proteomes" id="UP001221757">
    <property type="component" value="Unassembled WGS sequence"/>
</dbReference>
<feature type="domain" description="Protein kinase" evidence="1">
    <location>
        <begin position="1"/>
        <end position="110"/>
    </location>
</feature>
<dbReference type="Pfam" id="PF01636">
    <property type="entry name" value="APH"/>
    <property type="match status" value="1"/>
</dbReference>
<dbReference type="GO" id="GO:0004672">
    <property type="term" value="F:protein kinase activity"/>
    <property type="evidence" value="ECO:0007669"/>
    <property type="project" value="InterPro"/>
</dbReference>
<dbReference type="PANTHER" id="PTHR37171">
    <property type="entry name" value="SERINE/THREONINE-PROTEIN KINASE YRZF-RELATED"/>
    <property type="match status" value="1"/>
</dbReference>
<dbReference type="Gene3D" id="1.10.510.10">
    <property type="entry name" value="Transferase(Phosphotransferase) domain 1"/>
    <property type="match status" value="1"/>
</dbReference>
<dbReference type="AlphaFoldDB" id="A0AAD7M7F7"/>
<dbReference type="EMBL" id="JARKIE010000010">
    <property type="protein sequence ID" value="KAJ7704453.1"/>
    <property type="molecule type" value="Genomic_DNA"/>
</dbReference>
<reference evidence="2" key="1">
    <citation type="submission" date="2023-03" db="EMBL/GenBank/DDBJ databases">
        <title>Massive genome expansion in bonnet fungi (Mycena s.s.) driven by repeated elements and novel gene families across ecological guilds.</title>
        <authorList>
            <consortium name="Lawrence Berkeley National Laboratory"/>
            <person name="Harder C.B."/>
            <person name="Miyauchi S."/>
            <person name="Viragh M."/>
            <person name="Kuo A."/>
            <person name="Thoen E."/>
            <person name="Andreopoulos B."/>
            <person name="Lu D."/>
            <person name="Skrede I."/>
            <person name="Drula E."/>
            <person name="Henrissat B."/>
            <person name="Morin E."/>
            <person name="Kohler A."/>
            <person name="Barry K."/>
            <person name="LaButti K."/>
            <person name="Morin E."/>
            <person name="Salamov A."/>
            <person name="Lipzen A."/>
            <person name="Mereny Z."/>
            <person name="Hegedus B."/>
            <person name="Baldrian P."/>
            <person name="Stursova M."/>
            <person name="Weitz H."/>
            <person name="Taylor A."/>
            <person name="Grigoriev I.V."/>
            <person name="Nagy L.G."/>
            <person name="Martin F."/>
            <person name="Kauserud H."/>
        </authorList>
    </citation>
    <scope>NUCLEOTIDE SEQUENCE</scope>
    <source>
        <strain evidence="2">CBHHK067</strain>
    </source>
</reference>